<keyword evidence="3" id="KW-0547">Nucleotide-binding</keyword>
<protein>
    <submittedName>
        <fullName evidence="3">ATP-binding protein</fullName>
    </submittedName>
</protein>
<dbReference type="GO" id="GO:0005524">
    <property type="term" value="F:ATP binding"/>
    <property type="evidence" value="ECO:0007669"/>
    <property type="project" value="UniProtKB-KW"/>
</dbReference>
<evidence type="ECO:0000313" key="3">
    <source>
        <dbReference type="EMBL" id="NGO54299.1"/>
    </source>
</evidence>
<dbReference type="InterPro" id="IPR027417">
    <property type="entry name" value="P-loop_NTPase"/>
</dbReference>
<dbReference type="SMART" id="SM00382">
    <property type="entry name" value="AAA"/>
    <property type="match status" value="1"/>
</dbReference>
<dbReference type="EMBL" id="JAAKZF010000048">
    <property type="protein sequence ID" value="NGO54299.1"/>
    <property type="molecule type" value="Genomic_DNA"/>
</dbReference>
<dbReference type="InterPro" id="IPR003593">
    <property type="entry name" value="AAA+_ATPase"/>
</dbReference>
<evidence type="ECO:0000259" key="2">
    <source>
        <dbReference type="SMART" id="SM00382"/>
    </source>
</evidence>
<keyword evidence="4" id="KW-1185">Reference proteome</keyword>
<organism evidence="3 4">
    <name type="scientific">Allomesorhizobium camelthorni</name>
    <dbReference type="NCBI Taxonomy" id="475069"/>
    <lineage>
        <taxon>Bacteria</taxon>
        <taxon>Pseudomonadati</taxon>
        <taxon>Pseudomonadota</taxon>
        <taxon>Alphaproteobacteria</taxon>
        <taxon>Hyphomicrobiales</taxon>
        <taxon>Phyllobacteriaceae</taxon>
        <taxon>Allomesorhizobium</taxon>
    </lineage>
</organism>
<keyword evidence="3" id="KW-0067">ATP-binding</keyword>
<dbReference type="SUPFAM" id="SSF52540">
    <property type="entry name" value="P-loop containing nucleoside triphosphate hydrolases"/>
    <property type="match status" value="1"/>
</dbReference>
<evidence type="ECO:0000256" key="1">
    <source>
        <dbReference type="SAM" id="MobiDB-lite"/>
    </source>
</evidence>
<reference evidence="3 4" key="1">
    <citation type="submission" date="2020-02" db="EMBL/GenBank/DDBJ databases">
        <title>Genome sequence of strain CCNWXJ40-4.</title>
        <authorList>
            <person name="Gao J."/>
            <person name="Sun J."/>
        </authorList>
    </citation>
    <scope>NUCLEOTIDE SEQUENCE [LARGE SCALE GENOMIC DNA]</scope>
    <source>
        <strain evidence="3 4">CCNWXJ 40-4</strain>
    </source>
</reference>
<dbReference type="Proteomes" id="UP001642900">
    <property type="component" value="Unassembled WGS sequence"/>
</dbReference>
<accession>A0A6G4WI73</accession>
<proteinExistence type="predicted"/>
<gene>
    <name evidence="3" type="ORF">G6N73_24740</name>
</gene>
<sequence length="1711" mass="188276">MTKSVAPPASTGAAGPQFEAQVCAYYLLAMLRGAEPRGLPGTTFDRVELQRASEGHPLDDIIIHSHDEHGAPAVLEVQVKRAISFAPKDQAFKEIVGQIAAVMQEPKFWSGRHELAVATAQTTRVITGSYQEVLNWARKMGSAASFMARIARPRSANDDMRAFVATLRSHLQAANAAHDDETVWQVLRRLQIHIYDFTAVGSVSENHARDRAADALQPDAKAQAGALWSALIAYALDLATGGGDTTRRGLIDEFRGDFRLEGDRRYGTIRAAIAEASQQALDDISDTVQGIVLGRAARITSVRAAADAGRFVEIRGDAGVGKSGLLKHLAEEVARESRILVLAPVRVAKRGWSAMRAQFGFDGTVRELLSDLASDGGGWVFIDNLDFFTAEERLTVNDVVRAAADVPGVIVITTSRRRFGLDEPSWLPEDAIARLGRSDVVLVGELSEDEIAELREAEPRLHALLATDHPAREVTRNLFRLSRLVQAPEDKPEPRSEADMAELWWRTADGADDVTQRERARLLRGLAALSLKGDQIFDVAAYPPAAIDALIETESLLDLGDDRVAFRHDVLREWAIANLLVNPESLDELPIEQTASPALARGLELAARLALEKARDPDHWRVILEAVSGAEAHPSWRRAVLLAIAHSEIAGEVVPLMAETLLVNDAALLRELIPVMMSVDVLPMRDMYVAAGVDASAIPDTLSIPSSPGWIFLVQWLLQLGNDVPAAAMPEVVDLFVGWCSIGLFVPEPLTLAVLARFEIWLVEIEKSNDAESWRENRTVFGGVLARKDLTRIEEDLRTYFSLLANRVPELAKEYLRSVQTLRRKEDVYAKLLEFSGTLAQAAPEGLAAITLDALVRPEQDASERSDRWFDDAFTHTDHEFLPASPAQGPFFDLLTHAPTVGLQLIRNLIDKAIEFHARGEAAEDHNPIVIEHPDGARRFPWLITYGWSRTSHYYSITSALMALEAWAHVRIEKGDAIDAVIADIIGSPDAPAAYVLVVVDILLSHWPASRAAAVPYVACPELLSIDLGRPMQEGVELPDIFGLNALQKEPSGPKLEALRRRVSRRVSLDHLLLRYATNEEWNDLREKATSLLTKAVDRLGPYQPGDDLSNPRLMAFHALNMLDPANYVEAELERGDGSKVPVRQFVPPEAEAKHFEPQQKEAIQRNSDFQSVTTVIAVIDHPERSSSATAETLADWAQKEKSRDPDDEDKTDVVDQAVVGAAMVAMRDGTPELRKRVAHWAEGVFARALAGEPDVGRRIRSGMLYNPVAMAFAGRVFALRDCTPTRDDFKRLLDMASADPAAAHGAGPAAGVLRALDVRLARAVLRVAFAACVRVWHAWNASDTAKAAADEALRVALNDTIDAELTWLCSGGDEPAWPTFPPEAVRSRSRRGIRIGAPREDKLAHKRDPRNVFVDHQAAALWLRTLWQPAEANRDWLRDLHSTYAAWTLSANGAGFAEEEETAERPSEWNSIFFAVMANCLPGWPQADVETTITPILALQDERFYGVSAEFLRSLDAVFFNNASIEPAVAVAVRAKFAERLERSYGWRRLRGTKSDGIELHLGPAVAVHFFSDHHFGQAPKCYLFEKAIDPSLVFVPVLQKLAVTAPSPFVAIIALNWLEVAPQLAQAPLLLALTAAALEVYPDDRSFWIDHGIGRRVSKWMDAVRVSHPEAFAPNADARPEIDRLLAKLVAVGVVEARRLEVVLDATGK</sequence>
<feature type="region of interest" description="Disordered" evidence="1">
    <location>
        <begin position="1184"/>
        <end position="1211"/>
    </location>
</feature>
<feature type="domain" description="AAA+ ATPase" evidence="2">
    <location>
        <begin position="308"/>
        <end position="448"/>
    </location>
</feature>
<evidence type="ECO:0000313" key="4">
    <source>
        <dbReference type="Proteomes" id="UP001642900"/>
    </source>
</evidence>
<comment type="caution">
    <text evidence="3">The sequence shown here is derived from an EMBL/GenBank/DDBJ whole genome shotgun (WGS) entry which is preliminary data.</text>
</comment>
<name>A0A6G4WI73_9HYPH</name>
<dbReference type="RefSeq" id="WP_165032485.1">
    <property type="nucleotide sequence ID" value="NZ_JAAKZF010000048.1"/>
</dbReference>